<reference evidence="1 2" key="1">
    <citation type="submission" date="2015-01" db="EMBL/GenBank/DDBJ databases">
        <title>Genome Sequencing of Rickettsiales.</title>
        <authorList>
            <person name="Daugherty S.C."/>
            <person name="Su Q."/>
            <person name="Abolude K."/>
            <person name="Beier-Sexton M."/>
            <person name="Carlyon J.A."/>
            <person name="Carter R."/>
            <person name="Day N.P."/>
            <person name="Dumler S.J."/>
            <person name="Dyachenko V."/>
            <person name="Godinez A."/>
            <person name="Kurtti T.J."/>
            <person name="Lichay M."/>
            <person name="Mullins K.E."/>
            <person name="Ott S."/>
            <person name="Pappas-Brown V."/>
            <person name="Paris D.H."/>
            <person name="Patel P."/>
            <person name="Richards A.L."/>
            <person name="Sadzewicz L."/>
            <person name="Sears K."/>
            <person name="Seidman D."/>
            <person name="Sengamalay N."/>
            <person name="Stenos J."/>
            <person name="Tallon L.J."/>
            <person name="Vincent G."/>
            <person name="Fraser C.M."/>
            <person name="Munderloh U."/>
            <person name="Dunning-Hotopp J.C."/>
        </authorList>
    </citation>
    <scope>NUCLEOTIDE SEQUENCE [LARGE SCALE GENOMIC DNA]</scope>
    <source>
        <strain evidence="1 2">ApNP</strain>
    </source>
</reference>
<dbReference type="EMBL" id="LANW01000001">
    <property type="protein sequence ID" value="KJV67515.1"/>
    <property type="molecule type" value="Genomic_DNA"/>
</dbReference>
<comment type="caution">
    <text evidence="1">The sequence shown here is derived from an EMBL/GenBank/DDBJ whole genome shotgun (WGS) entry which is preliminary data.</text>
</comment>
<proteinExistence type="predicted"/>
<gene>
    <name evidence="1" type="ORF">APHNP_0241</name>
</gene>
<evidence type="ECO:0000313" key="1">
    <source>
        <dbReference type="EMBL" id="KJV67515.1"/>
    </source>
</evidence>
<dbReference type="PATRIC" id="fig|1359153.3.peg.249"/>
<evidence type="ECO:0000313" key="2">
    <source>
        <dbReference type="Proteomes" id="UP000033385"/>
    </source>
</evidence>
<protein>
    <submittedName>
        <fullName evidence="1">Uncharacterized protein</fullName>
    </submittedName>
</protein>
<organism evidence="1 2">
    <name type="scientific">Anaplasma phagocytophilum str. ApNP</name>
    <dbReference type="NCBI Taxonomy" id="1359153"/>
    <lineage>
        <taxon>Bacteria</taxon>
        <taxon>Pseudomonadati</taxon>
        <taxon>Pseudomonadota</taxon>
        <taxon>Alphaproteobacteria</taxon>
        <taxon>Rickettsiales</taxon>
        <taxon>Anaplasmataceae</taxon>
        <taxon>Anaplasma</taxon>
        <taxon>phagocytophilum group</taxon>
    </lineage>
</organism>
<dbReference type="Proteomes" id="UP000033385">
    <property type="component" value="Unassembled WGS sequence"/>
</dbReference>
<sequence>MPPLGYGWISKYARHGFLCCGNLRLISVFYTHYGDYLMDSTALWAILSTNWDFKNAEV</sequence>
<dbReference type="AlphaFoldDB" id="A0A0F3NHJ9"/>
<accession>A0A0F3NHJ9</accession>
<name>A0A0F3NHJ9_ANAPH</name>